<dbReference type="AlphaFoldDB" id="A0A9W9YJ33"/>
<feature type="compositionally biased region" description="Basic residues" evidence="1">
    <location>
        <begin position="135"/>
        <end position="146"/>
    </location>
</feature>
<dbReference type="EMBL" id="MU827343">
    <property type="protein sequence ID" value="KAJ7352945.1"/>
    <property type="molecule type" value="Genomic_DNA"/>
</dbReference>
<feature type="region of interest" description="Disordered" evidence="1">
    <location>
        <begin position="133"/>
        <end position="161"/>
    </location>
</feature>
<accession>A0A9W9YJ33</accession>
<feature type="region of interest" description="Disordered" evidence="1">
    <location>
        <begin position="567"/>
        <end position="647"/>
    </location>
</feature>
<evidence type="ECO:0000256" key="1">
    <source>
        <dbReference type="SAM" id="MobiDB-lite"/>
    </source>
</evidence>
<evidence type="ECO:0000313" key="2">
    <source>
        <dbReference type="EMBL" id="KAJ7352945.1"/>
    </source>
</evidence>
<comment type="caution">
    <text evidence="2">The sequence shown here is derived from an EMBL/GenBank/DDBJ whole genome shotgun (WGS) entry which is preliminary data.</text>
</comment>
<dbReference type="Proteomes" id="UP001163046">
    <property type="component" value="Unassembled WGS sequence"/>
</dbReference>
<gene>
    <name evidence="2" type="primary">lyst-1_3</name>
    <name evidence="2" type="ORF">OS493_032884</name>
</gene>
<feature type="compositionally biased region" description="Basic residues" evidence="1">
    <location>
        <begin position="632"/>
        <end position="642"/>
    </location>
</feature>
<feature type="compositionally biased region" description="Low complexity" evidence="1">
    <location>
        <begin position="152"/>
        <end position="161"/>
    </location>
</feature>
<sequence length="862" mass="96143">MITMLKKGKSCCRGSRELSGRKSSVVASGWPVAQEDGYEMCSVYPQSSEVEESSESAADMEFEKEKQDQFSDDPCTVCRPAITLLTVFKESKNPKFVDQPKDLQGVILRLINQLVLTEIDVMDDNCDVLQSQTFHSKRGQKSRSKSTKQSPGRSDSGFSASDFSATGLGAQVRDLAKDGKPNWTCLSQYCALVSSKDTVVAVEVMKALKPLATLGSRHLKAELFRMVVLPCILRCEGVFTEDVAEPLRRIRARSWSRSSREQEQGTKSFRGGTFSGFKSEVHTEDGICKDVLELCIWSLTSLLGNVESRELFLNCGGLNELQGFLALPQLQEPVLHVLEFLTNIENQEASGRLLQAEGGDLSAGSPETSSEEKSDIKVCCRSFLSLLQYTTSFVETKKDEDNNPSNVHHVASCHPVESSLRVHVWRSCLQLLVSNELFCELFLQDDGIVYSYDLLHLLFEVFQGSPSSDSTGEVQWNFQYVKDLVTLFESVLAICIRMAHTDHWQNKETLPSLEQLVEEAEKTLALSGTLQRFLSKGISDCFLKASIWQLDGTVDSAQLNSEMRQQRDAVLRRTSNGDSQEEWSNPLDDDDDNDDDDTDGIQKNANSMIEEGYDADQEGDSDRSDETEQKHVKNKKQSKQKRRNEYSTQQRITKGLVIYPQICNFLLQLLKVCYGSKLRAADSECLIVVLHAVENLLLLLRDCEENCRRLCDNGFISTLLECFHDVMIIQDQALKGLQSLVAEVFVCLASNSISAAELWDFLGLFNSPEPPVHLLSAALSEVAARASCNPGPAFMMSFPCYAKGVERRATTITSDKVISGKWRQMKEKDLKSSLNLHKSAMEISLVTKKVCIAVAHQAPVDV</sequence>
<feature type="compositionally biased region" description="Basic and acidic residues" evidence="1">
    <location>
        <begin position="620"/>
        <end position="631"/>
    </location>
</feature>
<evidence type="ECO:0000313" key="3">
    <source>
        <dbReference type="Proteomes" id="UP001163046"/>
    </source>
</evidence>
<proteinExistence type="predicted"/>
<organism evidence="2 3">
    <name type="scientific">Desmophyllum pertusum</name>
    <dbReference type="NCBI Taxonomy" id="174260"/>
    <lineage>
        <taxon>Eukaryota</taxon>
        <taxon>Metazoa</taxon>
        <taxon>Cnidaria</taxon>
        <taxon>Anthozoa</taxon>
        <taxon>Hexacorallia</taxon>
        <taxon>Scleractinia</taxon>
        <taxon>Caryophylliina</taxon>
        <taxon>Caryophylliidae</taxon>
        <taxon>Desmophyllum</taxon>
    </lineage>
</organism>
<name>A0A9W9YJ33_9CNID</name>
<keyword evidence="3" id="KW-1185">Reference proteome</keyword>
<protein>
    <submittedName>
        <fullName evidence="2">Endosome to lysosome transport via multivesicular body sorting pathway</fullName>
    </submittedName>
</protein>
<feature type="compositionally biased region" description="Acidic residues" evidence="1">
    <location>
        <begin position="587"/>
        <end position="599"/>
    </location>
</feature>
<dbReference type="OrthoDB" id="5989632at2759"/>
<reference evidence="2" key="1">
    <citation type="submission" date="2023-01" db="EMBL/GenBank/DDBJ databases">
        <title>Genome assembly of the deep-sea coral Lophelia pertusa.</title>
        <authorList>
            <person name="Herrera S."/>
            <person name="Cordes E."/>
        </authorList>
    </citation>
    <scope>NUCLEOTIDE SEQUENCE</scope>
    <source>
        <strain evidence="2">USNM1676648</strain>
        <tissue evidence="2">Polyp</tissue>
    </source>
</reference>